<dbReference type="Gene3D" id="3.50.50.60">
    <property type="entry name" value="FAD/NAD(P)-binding domain"/>
    <property type="match status" value="1"/>
</dbReference>
<keyword evidence="9" id="KW-0732">Signal</keyword>
<dbReference type="SUPFAM" id="SSF51905">
    <property type="entry name" value="FAD/NAD(P)-binding domain"/>
    <property type="match status" value="1"/>
</dbReference>
<dbReference type="PANTHER" id="PTHR11552">
    <property type="entry name" value="GLUCOSE-METHANOL-CHOLINE GMC OXIDOREDUCTASE"/>
    <property type="match status" value="1"/>
</dbReference>
<evidence type="ECO:0000256" key="7">
    <source>
        <dbReference type="PIRSR" id="PIRSR000137-2"/>
    </source>
</evidence>
<dbReference type="Pfam" id="PF05199">
    <property type="entry name" value="GMC_oxred_C"/>
    <property type="match status" value="1"/>
</dbReference>
<evidence type="ECO:0000313" key="10">
    <source>
        <dbReference type="EMBL" id="CAD6923448.1"/>
    </source>
</evidence>
<comment type="cofactor">
    <cofactor evidence="1 7">
        <name>FAD</name>
        <dbReference type="ChEBI" id="CHEBI:57692"/>
    </cofactor>
</comment>
<dbReference type="InterPro" id="IPR036188">
    <property type="entry name" value="FAD/NAD-bd_sf"/>
</dbReference>
<organism evidence="10 11">
    <name type="scientific">Tilletia laevis</name>
    <dbReference type="NCBI Taxonomy" id="157183"/>
    <lineage>
        <taxon>Eukaryota</taxon>
        <taxon>Fungi</taxon>
        <taxon>Dikarya</taxon>
        <taxon>Basidiomycota</taxon>
        <taxon>Ustilaginomycotina</taxon>
        <taxon>Exobasidiomycetes</taxon>
        <taxon>Tilletiales</taxon>
        <taxon>Tilletiaceae</taxon>
        <taxon>Tilletia</taxon>
    </lineage>
</organism>
<gene>
    <name evidence="10" type="ORF">JKILLFL_G3734</name>
</gene>
<keyword evidence="3 8" id="KW-0285">Flavoprotein</keyword>
<feature type="binding site" evidence="7">
    <location>
        <begin position="182"/>
        <end position="185"/>
    </location>
    <ligand>
        <name>FAD</name>
        <dbReference type="ChEBI" id="CHEBI:57692"/>
    </ligand>
</feature>
<name>A0A9N8LXQ1_9BASI</name>
<dbReference type="Proteomes" id="UP000836404">
    <property type="component" value="Unassembled WGS sequence"/>
</dbReference>
<evidence type="ECO:0000256" key="6">
    <source>
        <dbReference type="PIRSR" id="PIRSR000137-1"/>
    </source>
</evidence>
<dbReference type="InterPro" id="IPR000172">
    <property type="entry name" value="GMC_OxRdtase_N"/>
</dbReference>
<feature type="binding site" evidence="7">
    <location>
        <position position="323"/>
    </location>
    <ligand>
        <name>FAD</name>
        <dbReference type="ChEBI" id="CHEBI:57692"/>
    </ligand>
</feature>
<dbReference type="SUPFAM" id="SSF54373">
    <property type="entry name" value="FAD-linked reductases, C-terminal domain"/>
    <property type="match status" value="1"/>
</dbReference>
<dbReference type="PROSITE" id="PS00623">
    <property type="entry name" value="GMC_OXRED_1"/>
    <property type="match status" value="1"/>
</dbReference>
<feature type="active site" description="Proton donor" evidence="6">
    <location>
        <position position="618"/>
    </location>
</feature>
<evidence type="ECO:0000256" key="3">
    <source>
        <dbReference type="ARBA" id="ARBA00022630"/>
    </source>
</evidence>
<evidence type="ECO:0000256" key="1">
    <source>
        <dbReference type="ARBA" id="ARBA00001974"/>
    </source>
</evidence>
<feature type="signal peptide" evidence="9">
    <location>
        <begin position="1"/>
        <end position="19"/>
    </location>
</feature>
<feature type="chain" id="PRO_5041194639" evidence="9">
    <location>
        <begin position="20"/>
        <end position="684"/>
    </location>
</feature>
<comment type="caution">
    <text evidence="10">The sequence shown here is derived from an EMBL/GenBank/DDBJ whole genome shotgun (WGS) entry which is preliminary data.</text>
</comment>
<evidence type="ECO:0000256" key="5">
    <source>
        <dbReference type="ARBA" id="ARBA00023002"/>
    </source>
</evidence>
<feature type="active site" description="Proton acceptor" evidence="6">
    <location>
        <position position="661"/>
    </location>
</feature>
<dbReference type="PIRSF" id="PIRSF000137">
    <property type="entry name" value="Alcohol_oxidase"/>
    <property type="match status" value="1"/>
</dbReference>
<keyword evidence="11" id="KW-1185">Reference proteome</keyword>
<dbReference type="Pfam" id="PF00732">
    <property type="entry name" value="GMC_oxred_N"/>
    <property type="match status" value="1"/>
</dbReference>
<protein>
    <submittedName>
        <fullName evidence="10">Uncharacterized protein</fullName>
    </submittedName>
</protein>
<feature type="binding site" evidence="7">
    <location>
        <position position="174"/>
    </location>
    <ligand>
        <name>FAD</name>
        <dbReference type="ChEBI" id="CHEBI:57692"/>
    </ligand>
</feature>
<accession>A0A9N8LXQ1</accession>
<dbReference type="PANTHER" id="PTHR11552:SF201">
    <property type="entry name" value="GLUCOSE-METHANOL-CHOLINE OXIDOREDUCTASE N-TERMINAL DOMAIN-CONTAINING PROTEIN"/>
    <property type="match status" value="1"/>
</dbReference>
<evidence type="ECO:0000256" key="9">
    <source>
        <dbReference type="SAM" id="SignalP"/>
    </source>
</evidence>
<evidence type="ECO:0000256" key="8">
    <source>
        <dbReference type="RuleBase" id="RU003968"/>
    </source>
</evidence>
<dbReference type="InterPro" id="IPR007867">
    <property type="entry name" value="GMC_OxRtase_C"/>
</dbReference>
<keyword evidence="4 7" id="KW-0274">FAD</keyword>
<reference evidence="10 11" key="1">
    <citation type="submission" date="2020-10" db="EMBL/GenBank/DDBJ databases">
        <authorList>
            <person name="Sedaghatjoo S."/>
        </authorList>
    </citation>
    <scope>NUCLEOTIDE SEQUENCE [LARGE SCALE GENOMIC DNA]</scope>
    <source>
        <strain evidence="10 11">LLFL</strain>
    </source>
</reference>
<evidence type="ECO:0000313" key="11">
    <source>
        <dbReference type="Proteomes" id="UP000836404"/>
    </source>
</evidence>
<sequence length="684" mass="73952">MFKALHVATVASTIAFAAAHINFTGATPVPWNAQLGSPRAELAERIIPSLSLNISWGKSSESYGMYLDSSGGFIIFHLMKVLLTSVLSEWNVTSSRADYIVIGGGTAGLAVAARLSEDPFCSVAVIEAGDSGFNVDIIDTPGLFGADLMTSYDYKFFTQPGPNTPAKYWPRGKVLGGSSALNFLVWDRAAKQEYNAWEELGNKGWNWSNMYKYMRKSEEFSAPTQAQQDKLHLHPVSSDYGSSGPIKVSYPKYVSEQVQNWIPALQSLGLTYNNQPLAGDNVGASLQPADINPTNSTRSYSAVAYYLPNSARPNLKVYLNSTVTKINFESSKDLFGNVKASSVSFQTGDKTRSLPVKKEVIVSGGVVNSPQILELSGIGNPSILKAAGIKTVVDLPGVGENLQDHTYTCAAFELKDGHVTLDSLRNDPQFAAQQKELYKQNSDSNPSIYTETVPAIAYISLETLVGSDKAKSMTSAAASYVDGSKTPYNATLKKQVEFLQKYPDAISQMELIGIDGYFASTGAPEAGKNYVTFLAAQQHAFARGNIHVNTSSPLSAPVIVPRYFENEYDINISVAGTEYLRKIANTTEYASYIAKEVVPGAQSDMAQFVRDSASTEYHGLGTCSMLPRNQGGVVNNKLVVYGTSNVRVADASIIPLHVSAHIQATIYGVAEFAADIIRGRALFM</sequence>
<dbReference type="AlphaFoldDB" id="A0A9N8LXQ1"/>
<proteinExistence type="inferred from homology"/>
<keyword evidence="5" id="KW-0560">Oxidoreductase</keyword>
<evidence type="ECO:0000256" key="2">
    <source>
        <dbReference type="ARBA" id="ARBA00010790"/>
    </source>
</evidence>
<dbReference type="Gene3D" id="3.30.560.10">
    <property type="entry name" value="Glucose Oxidase, domain 3"/>
    <property type="match status" value="1"/>
</dbReference>
<evidence type="ECO:0000256" key="4">
    <source>
        <dbReference type="ARBA" id="ARBA00022827"/>
    </source>
</evidence>
<dbReference type="InterPro" id="IPR012132">
    <property type="entry name" value="GMC_OxRdtase"/>
</dbReference>
<dbReference type="GO" id="GO:0016614">
    <property type="term" value="F:oxidoreductase activity, acting on CH-OH group of donors"/>
    <property type="evidence" value="ECO:0007669"/>
    <property type="project" value="InterPro"/>
</dbReference>
<dbReference type="EMBL" id="CAJHJF010002058">
    <property type="protein sequence ID" value="CAD6923448.1"/>
    <property type="molecule type" value="Genomic_DNA"/>
</dbReference>
<dbReference type="GO" id="GO:0050660">
    <property type="term" value="F:flavin adenine dinucleotide binding"/>
    <property type="evidence" value="ECO:0007669"/>
    <property type="project" value="InterPro"/>
</dbReference>
<comment type="similarity">
    <text evidence="2 8">Belongs to the GMC oxidoreductase family.</text>
</comment>